<keyword evidence="10 13" id="KW-0408">Iron</keyword>
<feature type="region of interest" description="Disordered" evidence="15">
    <location>
        <begin position="284"/>
        <end position="303"/>
    </location>
</feature>
<dbReference type="PRINTS" id="PR00463">
    <property type="entry name" value="EP450I"/>
</dbReference>
<dbReference type="SUPFAM" id="SSF48264">
    <property type="entry name" value="Cytochrome P450"/>
    <property type="match status" value="1"/>
</dbReference>
<dbReference type="PRINTS" id="PR00385">
    <property type="entry name" value="P450"/>
</dbReference>
<feature type="transmembrane region" description="Helical" evidence="16">
    <location>
        <begin position="20"/>
        <end position="37"/>
    </location>
</feature>
<keyword evidence="16" id="KW-1133">Transmembrane helix</keyword>
<keyword evidence="6 13" id="KW-0479">Metal-binding</keyword>
<evidence type="ECO:0000256" key="2">
    <source>
        <dbReference type="ARBA" id="ARBA00004174"/>
    </source>
</evidence>
<keyword evidence="5 13" id="KW-0349">Heme</keyword>
<keyword evidence="7" id="KW-0256">Endoplasmic reticulum</keyword>
<dbReference type="InterPro" id="IPR036396">
    <property type="entry name" value="Cyt_P450_sf"/>
</dbReference>
<keyword evidence="11 14" id="KW-0503">Monooxygenase</keyword>
<evidence type="ECO:0000256" key="13">
    <source>
        <dbReference type="PIRSR" id="PIRSR602401-1"/>
    </source>
</evidence>
<dbReference type="GO" id="GO:0005789">
    <property type="term" value="C:endoplasmic reticulum membrane"/>
    <property type="evidence" value="ECO:0007669"/>
    <property type="project" value="UniProtKB-SubCell"/>
</dbReference>
<keyword evidence="9 14" id="KW-0560">Oxidoreductase</keyword>
<dbReference type="AlphaFoldDB" id="A0A8D8MGA3"/>
<organism evidence="17">
    <name type="scientific">Cacopsylla melanoneura</name>
    <dbReference type="NCBI Taxonomy" id="428564"/>
    <lineage>
        <taxon>Eukaryota</taxon>
        <taxon>Metazoa</taxon>
        <taxon>Ecdysozoa</taxon>
        <taxon>Arthropoda</taxon>
        <taxon>Hexapoda</taxon>
        <taxon>Insecta</taxon>
        <taxon>Pterygota</taxon>
        <taxon>Neoptera</taxon>
        <taxon>Paraneoptera</taxon>
        <taxon>Hemiptera</taxon>
        <taxon>Sternorrhyncha</taxon>
        <taxon>Psylloidea</taxon>
        <taxon>Psyllidae</taxon>
        <taxon>Psyllinae</taxon>
        <taxon>Cacopsylla</taxon>
    </lineage>
</organism>
<keyword evidence="8" id="KW-0492">Microsome</keyword>
<evidence type="ECO:0000256" key="16">
    <source>
        <dbReference type="SAM" id="Phobius"/>
    </source>
</evidence>
<proteinExistence type="inferred from homology"/>
<evidence type="ECO:0000256" key="1">
    <source>
        <dbReference type="ARBA" id="ARBA00001971"/>
    </source>
</evidence>
<dbReference type="GO" id="GO:0005506">
    <property type="term" value="F:iron ion binding"/>
    <property type="evidence" value="ECO:0007669"/>
    <property type="project" value="InterPro"/>
</dbReference>
<dbReference type="PANTHER" id="PTHR24291:SF189">
    <property type="entry name" value="CYTOCHROME P450 4C3-RELATED"/>
    <property type="match status" value="1"/>
</dbReference>
<evidence type="ECO:0000256" key="6">
    <source>
        <dbReference type="ARBA" id="ARBA00022723"/>
    </source>
</evidence>
<evidence type="ECO:0000256" key="14">
    <source>
        <dbReference type="RuleBase" id="RU000461"/>
    </source>
</evidence>
<evidence type="ECO:0000256" key="12">
    <source>
        <dbReference type="ARBA" id="ARBA00023136"/>
    </source>
</evidence>
<comment type="similarity">
    <text evidence="4 14">Belongs to the cytochrome P450 family.</text>
</comment>
<evidence type="ECO:0000256" key="11">
    <source>
        <dbReference type="ARBA" id="ARBA00023033"/>
    </source>
</evidence>
<dbReference type="PROSITE" id="PS00086">
    <property type="entry name" value="CYTOCHROME_P450"/>
    <property type="match status" value="1"/>
</dbReference>
<comment type="cofactor">
    <cofactor evidence="1 13">
        <name>heme</name>
        <dbReference type="ChEBI" id="CHEBI:30413"/>
    </cofactor>
</comment>
<dbReference type="InterPro" id="IPR002401">
    <property type="entry name" value="Cyt_P450_E_grp-I"/>
</dbReference>
<accession>A0A8D8MGA3</accession>
<dbReference type="GO" id="GO:0004497">
    <property type="term" value="F:monooxygenase activity"/>
    <property type="evidence" value="ECO:0007669"/>
    <property type="project" value="UniProtKB-KW"/>
</dbReference>
<dbReference type="InterPro" id="IPR001128">
    <property type="entry name" value="Cyt_P450"/>
</dbReference>
<keyword evidence="12 16" id="KW-0472">Membrane</keyword>
<feature type="binding site" description="axial binding residue" evidence="13">
    <location>
        <position position="556"/>
    </location>
    <ligand>
        <name>heme</name>
        <dbReference type="ChEBI" id="CHEBI:30413"/>
    </ligand>
    <ligandPart>
        <name>Fe</name>
        <dbReference type="ChEBI" id="CHEBI:18248"/>
    </ligandPart>
</feature>
<dbReference type="Gene3D" id="1.10.630.10">
    <property type="entry name" value="Cytochrome P450"/>
    <property type="match status" value="2"/>
</dbReference>
<dbReference type="InterPro" id="IPR050196">
    <property type="entry name" value="Cytochrome_P450_Monoox"/>
</dbReference>
<name>A0A8D8MGA3_9HEMI</name>
<keyword evidence="16" id="KW-0812">Transmembrane</keyword>
<dbReference type="GO" id="GO:0016705">
    <property type="term" value="F:oxidoreductase activity, acting on paired donors, with incorporation or reduction of molecular oxygen"/>
    <property type="evidence" value="ECO:0007669"/>
    <property type="project" value="InterPro"/>
</dbReference>
<dbReference type="PANTHER" id="PTHR24291">
    <property type="entry name" value="CYTOCHROME P450 FAMILY 4"/>
    <property type="match status" value="1"/>
</dbReference>
<dbReference type="Pfam" id="PF00067">
    <property type="entry name" value="p450"/>
    <property type="match status" value="2"/>
</dbReference>
<evidence type="ECO:0000313" key="17">
    <source>
        <dbReference type="EMBL" id="CAG6624087.1"/>
    </source>
</evidence>
<sequence length="620" mass="71567">MLEDLFLLVLQKQNHHNLNIVNLVLTLAVIYLMYFLYTNMKSQWRKYKLSSTMQGPKAYPLIGNVLSISESKSGSYFENKTSKLIKRNSSASDIVRIWIFHNLFVLVKDPIHAQDILRSTAFRKNEYYRTLFCDTALGQGLLTNVSWDTWRRHRKIITPTFHFNILHTYITYFYEETQILCNLLGEMVKTQEEIEIDMKLKLAGFDMIVRNVLGVQINAQSNPQHPFLMNMIDTMQLTQLRLYQPWLLNDTLFRLLGHHTRQMKSTREINSFIKSVITMKRKEYENERSKNNIDSNNNINNNSNEYENDLDRNKCGMGQNDDCKNANTIPDIIENGLNQHQEVNASNLRSDENQNLKGDLGKHVKNCDEYDGGLKTKSFLELLLEMDTPGDKLTDEEILSELSTLFFAALDTTSTSNGTALLLLAMHPDVLQKVTEEIDSIFGGPDYDDGRKPTPVDLSNLNYLECVLKENSRMYPAAPTVFRQVDEEVPLGKHILPAGTSVAVVISGIHRNPLYWQSPRRFIPDRFSSDESISGPFIRQRHPYAYIPFSAGPRNCVGQKYAMLQMKTVISTILRRFHLVPSPLFQKVEDIDKRIRMDITLRLEEATVILKERRRSSNVH</sequence>
<evidence type="ECO:0000256" key="3">
    <source>
        <dbReference type="ARBA" id="ARBA00004406"/>
    </source>
</evidence>
<evidence type="ECO:0000256" key="9">
    <source>
        <dbReference type="ARBA" id="ARBA00023002"/>
    </source>
</evidence>
<evidence type="ECO:0000256" key="15">
    <source>
        <dbReference type="SAM" id="MobiDB-lite"/>
    </source>
</evidence>
<protein>
    <submittedName>
        <fullName evidence="17">Cytochrome P450 4g15</fullName>
    </submittedName>
</protein>
<dbReference type="InterPro" id="IPR017972">
    <property type="entry name" value="Cyt_P450_CS"/>
</dbReference>
<evidence type="ECO:0000256" key="4">
    <source>
        <dbReference type="ARBA" id="ARBA00010617"/>
    </source>
</evidence>
<evidence type="ECO:0000256" key="5">
    <source>
        <dbReference type="ARBA" id="ARBA00022617"/>
    </source>
</evidence>
<evidence type="ECO:0000256" key="10">
    <source>
        <dbReference type="ARBA" id="ARBA00023004"/>
    </source>
</evidence>
<reference evidence="17" key="1">
    <citation type="submission" date="2021-05" db="EMBL/GenBank/DDBJ databases">
        <authorList>
            <person name="Alioto T."/>
            <person name="Alioto T."/>
            <person name="Gomez Garrido J."/>
        </authorList>
    </citation>
    <scope>NUCLEOTIDE SEQUENCE</scope>
</reference>
<dbReference type="EMBL" id="HBUF01056359">
    <property type="protein sequence ID" value="CAG6624087.1"/>
    <property type="molecule type" value="Transcribed_RNA"/>
</dbReference>
<evidence type="ECO:0000256" key="8">
    <source>
        <dbReference type="ARBA" id="ARBA00022848"/>
    </source>
</evidence>
<comment type="subcellular location">
    <subcellularLocation>
        <location evidence="3">Endoplasmic reticulum membrane</location>
        <topology evidence="3">Peripheral membrane protein</topology>
    </subcellularLocation>
    <subcellularLocation>
        <location evidence="2">Microsome membrane</location>
        <topology evidence="2">Peripheral membrane protein</topology>
    </subcellularLocation>
</comment>
<feature type="compositionally biased region" description="Low complexity" evidence="15">
    <location>
        <begin position="292"/>
        <end position="303"/>
    </location>
</feature>
<dbReference type="GO" id="GO:0020037">
    <property type="term" value="F:heme binding"/>
    <property type="evidence" value="ECO:0007669"/>
    <property type="project" value="InterPro"/>
</dbReference>
<evidence type="ECO:0000256" key="7">
    <source>
        <dbReference type="ARBA" id="ARBA00022824"/>
    </source>
</evidence>